<dbReference type="Proteomes" id="UP000670925">
    <property type="component" value="Unassembled WGS sequence"/>
</dbReference>
<proteinExistence type="predicted"/>
<name>A0AAW4J9A3_ACIHA</name>
<protein>
    <submittedName>
        <fullName evidence="1">Uncharacterized protein</fullName>
    </submittedName>
</protein>
<evidence type="ECO:0000313" key="2">
    <source>
        <dbReference type="Proteomes" id="UP000670925"/>
    </source>
</evidence>
<reference evidence="1" key="1">
    <citation type="submission" date="2021-03" db="EMBL/GenBank/DDBJ databases">
        <title>Acinetobacter spp. whole-genome sequenced from Terengganu.</title>
        <authorList>
            <person name="Mohd Rani F."/>
        </authorList>
    </citation>
    <scope>NUCLEOTIDE SEQUENCE</scope>
    <source>
        <strain evidence="1">AC1502</strain>
    </source>
</reference>
<accession>A0AAW4J9A3</accession>
<evidence type="ECO:0000313" key="1">
    <source>
        <dbReference type="EMBL" id="MBO3658908.1"/>
    </source>
</evidence>
<sequence length="108" mass="12873">MVLAEPLEEASEKYANCLMQKVEPQIKMNKDENAIVEYTFYECRQEEQQLMDTFDIKNLAGENYKDISKEQLKLIDELKRMEVEKMRKNMSGIMFEVIREGRRDAIEQ</sequence>
<dbReference type="EMBL" id="JAGFOT010000013">
    <property type="protein sequence ID" value="MBO3658908.1"/>
    <property type="molecule type" value="Genomic_DNA"/>
</dbReference>
<dbReference type="AlphaFoldDB" id="A0AAW4J9A3"/>
<gene>
    <name evidence="1" type="ORF">J5N55_12565</name>
</gene>
<comment type="caution">
    <text evidence="1">The sequence shown here is derived from an EMBL/GenBank/DDBJ whole genome shotgun (WGS) entry which is preliminary data.</text>
</comment>
<organism evidence="1 2">
    <name type="scientific">Acinetobacter haemolyticus</name>
    <dbReference type="NCBI Taxonomy" id="29430"/>
    <lineage>
        <taxon>Bacteria</taxon>
        <taxon>Pseudomonadati</taxon>
        <taxon>Pseudomonadota</taxon>
        <taxon>Gammaproteobacteria</taxon>
        <taxon>Moraxellales</taxon>
        <taxon>Moraxellaceae</taxon>
        <taxon>Acinetobacter</taxon>
    </lineage>
</organism>